<organism evidence="1 2">
    <name type="scientific">Mycena metata</name>
    <dbReference type="NCBI Taxonomy" id="1033252"/>
    <lineage>
        <taxon>Eukaryota</taxon>
        <taxon>Fungi</taxon>
        <taxon>Dikarya</taxon>
        <taxon>Basidiomycota</taxon>
        <taxon>Agaricomycotina</taxon>
        <taxon>Agaricomycetes</taxon>
        <taxon>Agaricomycetidae</taxon>
        <taxon>Agaricales</taxon>
        <taxon>Marasmiineae</taxon>
        <taxon>Mycenaceae</taxon>
        <taxon>Mycena</taxon>
    </lineage>
</organism>
<gene>
    <name evidence="1" type="ORF">B0H16DRAFT_506330</name>
</gene>
<dbReference type="EMBL" id="JARKIB010000031">
    <property type="protein sequence ID" value="KAJ7763043.1"/>
    <property type="molecule type" value="Genomic_DNA"/>
</dbReference>
<comment type="caution">
    <text evidence="1">The sequence shown here is derived from an EMBL/GenBank/DDBJ whole genome shotgun (WGS) entry which is preliminary data.</text>
</comment>
<evidence type="ECO:0000313" key="2">
    <source>
        <dbReference type="Proteomes" id="UP001215598"/>
    </source>
</evidence>
<protein>
    <submittedName>
        <fullName evidence="1">Uncharacterized protein</fullName>
    </submittedName>
</protein>
<sequence>MRLPRKIAGRRLPSLAVKLKPTSSVGLRDILSTFLVALQQSADAFPPLKSAVGGVLAVVDITQRAKHCKSDAQHIARRANEILDLIADAVPDGSAIPPPMELRIERFTTLLNETHATMKAVALTSRFSRFTHLNRNEAVLQGIKLQLDDAYRDFLVQFQLPTSCPGSGYLFYLILL</sequence>
<reference evidence="1" key="1">
    <citation type="submission" date="2023-03" db="EMBL/GenBank/DDBJ databases">
        <title>Massive genome expansion in bonnet fungi (Mycena s.s.) driven by repeated elements and novel gene families across ecological guilds.</title>
        <authorList>
            <consortium name="Lawrence Berkeley National Laboratory"/>
            <person name="Harder C.B."/>
            <person name="Miyauchi S."/>
            <person name="Viragh M."/>
            <person name="Kuo A."/>
            <person name="Thoen E."/>
            <person name="Andreopoulos B."/>
            <person name="Lu D."/>
            <person name="Skrede I."/>
            <person name="Drula E."/>
            <person name="Henrissat B."/>
            <person name="Morin E."/>
            <person name="Kohler A."/>
            <person name="Barry K."/>
            <person name="LaButti K."/>
            <person name="Morin E."/>
            <person name="Salamov A."/>
            <person name="Lipzen A."/>
            <person name="Mereny Z."/>
            <person name="Hegedus B."/>
            <person name="Baldrian P."/>
            <person name="Stursova M."/>
            <person name="Weitz H."/>
            <person name="Taylor A."/>
            <person name="Grigoriev I.V."/>
            <person name="Nagy L.G."/>
            <person name="Martin F."/>
            <person name="Kauserud H."/>
        </authorList>
    </citation>
    <scope>NUCLEOTIDE SEQUENCE</scope>
    <source>
        <strain evidence="1">CBHHK182m</strain>
    </source>
</reference>
<dbReference type="Proteomes" id="UP001215598">
    <property type="component" value="Unassembled WGS sequence"/>
</dbReference>
<evidence type="ECO:0000313" key="1">
    <source>
        <dbReference type="EMBL" id="KAJ7763043.1"/>
    </source>
</evidence>
<name>A0AAD7JE97_9AGAR</name>
<dbReference type="Gene3D" id="1.20.930.20">
    <property type="entry name" value="Adaptor protein Cbl, N-terminal domain"/>
    <property type="match status" value="1"/>
</dbReference>
<accession>A0AAD7JE97</accession>
<dbReference type="GO" id="GO:0007166">
    <property type="term" value="P:cell surface receptor signaling pathway"/>
    <property type="evidence" value="ECO:0007669"/>
    <property type="project" value="InterPro"/>
</dbReference>
<keyword evidence="2" id="KW-1185">Reference proteome</keyword>
<proteinExistence type="predicted"/>
<dbReference type="InterPro" id="IPR036537">
    <property type="entry name" value="Adaptor_Cbl_N_dom_sf"/>
</dbReference>
<dbReference type="AlphaFoldDB" id="A0AAD7JE97"/>
<dbReference type="CDD" id="cd21037">
    <property type="entry name" value="MLKL_NTD"/>
    <property type="match status" value="1"/>
</dbReference>
<dbReference type="InterPro" id="IPR059179">
    <property type="entry name" value="MLKL-like_MCAfunc"/>
</dbReference>